<dbReference type="InterPro" id="IPR006128">
    <property type="entry name" value="Lipoprotein_PsaA-like"/>
</dbReference>
<evidence type="ECO:0000256" key="1">
    <source>
        <dbReference type="ARBA" id="ARBA00011028"/>
    </source>
</evidence>
<evidence type="ECO:0000256" key="2">
    <source>
        <dbReference type="ARBA" id="ARBA00022448"/>
    </source>
</evidence>
<feature type="region of interest" description="Disordered" evidence="5">
    <location>
        <begin position="139"/>
        <end position="164"/>
    </location>
</feature>
<reference evidence="6 7" key="1">
    <citation type="submission" date="2018-06" db="EMBL/GenBank/DDBJ databases">
        <title>Actinomadura craniellae sp. nov. isolated from marine sponge Craniella sp.</title>
        <authorList>
            <person name="Li L."/>
            <person name="Xu Q.H."/>
            <person name="Lin H.W."/>
            <person name="Lu Y.H."/>
        </authorList>
    </citation>
    <scope>NUCLEOTIDE SEQUENCE [LARGE SCALE GENOMIC DNA]</scope>
    <source>
        <strain evidence="6 7">LHW63021</strain>
    </source>
</reference>
<evidence type="ECO:0000256" key="5">
    <source>
        <dbReference type="SAM" id="MobiDB-lite"/>
    </source>
</evidence>
<evidence type="ECO:0000256" key="4">
    <source>
        <dbReference type="RuleBase" id="RU003512"/>
    </source>
</evidence>
<dbReference type="EMBL" id="QLYX01000015">
    <property type="protein sequence ID" value="RAY12075.1"/>
    <property type="molecule type" value="Genomic_DNA"/>
</dbReference>
<dbReference type="GO" id="GO:0030001">
    <property type="term" value="P:metal ion transport"/>
    <property type="evidence" value="ECO:0007669"/>
    <property type="project" value="InterPro"/>
</dbReference>
<dbReference type="OrthoDB" id="9810636at2"/>
<dbReference type="SUPFAM" id="SSF53807">
    <property type="entry name" value="Helical backbone' metal receptor"/>
    <property type="match status" value="1"/>
</dbReference>
<dbReference type="PRINTS" id="PR00690">
    <property type="entry name" value="ADHESNFAMILY"/>
</dbReference>
<keyword evidence="3" id="KW-0732">Signal</keyword>
<accession>A0A365GZ09</accession>
<dbReference type="Pfam" id="PF01297">
    <property type="entry name" value="ZnuA"/>
    <property type="match status" value="1"/>
</dbReference>
<keyword evidence="2 4" id="KW-0813">Transport</keyword>
<dbReference type="PANTHER" id="PTHR42953">
    <property type="entry name" value="HIGH-AFFINITY ZINC UPTAKE SYSTEM PROTEIN ZNUA-RELATED"/>
    <property type="match status" value="1"/>
</dbReference>
<dbReference type="PANTHER" id="PTHR42953:SF3">
    <property type="entry name" value="HIGH-AFFINITY ZINC UPTAKE SYSTEM PROTEIN ZNUA"/>
    <property type="match status" value="1"/>
</dbReference>
<comment type="similarity">
    <text evidence="1 4">Belongs to the bacterial solute-binding protein 9 family.</text>
</comment>
<name>A0A365GZ09_9ACTN</name>
<protein>
    <submittedName>
        <fullName evidence="6">Zinc ABC transporter substrate-binding protein</fullName>
    </submittedName>
</protein>
<dbReference type="GO" id="GO:0007155">
    <property type="term" value="P:cell adhesion"/>
    <property type="evidence" value="ECO:0007669"/>
    <property type="project" value="InterPro"/>
</dbReference>
<gene>
    <name evidence="6" type="ORF">DPM19_27440</name>
</gene>
<dbReference type="InterPro" id="IPR006127">
    <property type="entry name" value="ZnuA-like"/>
</dbReference>
<dbReference type="Gene3D" id="3.40.50.1980">
    <property type="entry name" value="Nitrogenase molybdenum iron protein domain"/>
    <property type="match status" value="2"/>
</dbReference>
<evidence type="ECO:0000256" key="3">
    <source>
        <dbReference type="ARBA" id="ARBA00022729"/>
    </source>
</evidence>
<evidence type="ECO:0000313" key="6">
    <source>
        <dbReference type="EMBL" id="RAY12075.1"/>
    </source>
</evidence>
<evidence type="ECO:0000313" key="7">
    <source>
        <dbReference type="Proteomes" id="UP000251891"/>
    </source>
</evidence>
<dbReference type="Proteomes" id="UP000251891">
    <property type="component" value="Unassembled WGS sequence"/>
</dbReference>
<dbReference type="AlphaFoldDB" id="A0A365GZ09"/>
<keyword evidence="7" id="KW-1185">Reference proteome</keyword>
<dbReference type="InterPro" id="IPR050492">
    <property type="entry name" value="Bact_metal-bind_prot9"/>
</dbReference>
<sequence length="337" mass="35389">MPRDDFDNGFHLLHTGPVFSSTCFRLFAPWTALTAALLTTATACGGDTGGASGDATGTTRVIGSFYPMAWLAERVGGGDVSVTTLTKPGAEPHDLELTPRQIGEISDARLVVYIKGVQPAVDKAVDQQARGRALDAASAVKTLPPPAADAHGHGEGEHDEGEELSYDPHLWLDPSRLATVATALGTRLAAADPGRATTYRANAAKLARELNTLDGEFKAGLAQCRQKTIVTAHAAFGYLADRYGLKQISIAGVDPGNEPSPKRLAELTHEIEHTGATTIFTETLVSPKVAEALAREAKVRTAVLDPVEGLAEGAKGDYLSVMRTNLRTLRGALGCGG</sequence>
<proteinExistence type="inferred from homology"/>
<organism evidence="6 7">
    <name type="scientific">Actinomadura craniellae</name>
    <dbReference type="NCBI Taxonomy" id="2231787"/>
    <lineage>
        <taxon>Bacteria</taxon>
        <taxon>Bacillati</taxon>
        <taxon>Actinomycetota</taxon>
        <taxon>Actinomycetes</taxon>
        <taxon>Streptosporangiales</taxon>
        <taxon>Thermomonosporaceae</taxon>
        <taxon>Actinomadura</taxon>
    </lineage>
</organism>
<dbReference type="GO" id="GO:0046872">
    <property type="term" value="F:metal ion binding"/>
    <property type="evidence" value="ECO:0007669"/>
    <property type="project" value="InterPro"/>
</dbReference>
<comment type="caution">
    <text evidence="6">The sequence shown here is derived from an EMBL/GenBank/DDBJ whole genome shotgun (WGS) entry which is preliminary data.</text>
</comment>